<dbReference type="Pfam" id="PF00995">
    <property type="entry name" value="Sec1"/>
    <property type="match status" value="1"/>
</dbReference>
<dbReference type="InterPro" id="IPR043154">
    <property type="entry name" value="Sec-1-like_dom1"/>
</dbReference>
<dbReference type="PANTHER" id="PTHR11679">
    <property type="entry name" value="VESICLE PROTEIN SORTING-ASSOCIATED"/>
    <property type="match status" value="1"/>
</dbReference>
<reference evidence="2 3" key="1">
    <citation type="submission" date="2016-11" db="EMBL/GenBank/DDBJ databases">
        <title>The macronuclear genome of Stentor coeruleus: a giant cell with tiny introns.</title>
        <authorList>
            <person name="Slabodnick M."/>
            <person name="Ruby J.G."/>
            <person name="Reiff S.B."/>
            <person name="Swart E.C."/>
            <person name="Gosai S."/>
            <person name="Prabakaran S."/>
            <person name="Witkowska E."/>
            <person name="Larue G.E."/>
            <person name="Fisher S."/>
            <person name="Freeman R.M."/>
            <person name="Gunawardena J."/>
            <person name="Chu W."/>
            <person name="Stover N.A."/>
            <person name="Gregory B.D."/>
            <person name="Nowacki M."/>
            <person name="Derisi J."/>
            <person name="Roy S.W."/>
            <person name="Marshall W.F."/>
            <person name="Sood P."/>
        </authorList>
    </citation>
    <scope>NUCLEOTIDE SEQUENCE [LARGE SCALE GENOMIC DNA]</scope>
    <source>
        <strain evidence="2">WM001</strain>
    </source>
</reference>
<sequence length="606" mass="68335">MENESCSLFHSFRHRILNEILDETRSLSSSFIIIVDKKSLGILSGAVRIIDLTERGATVIELLEKERKPLPNSDALYFLTPSIKSIKRLIQDFSSEPKYHQIFIYFTGHISDQLMQEIAHSEIVKYIRIFKEANCSFRMIGSDCFSLECPGILGHLYMSKSSSERRELINHLAQNLSGVCGILHDLPYVCYQSDSLPAQELALAFEEHVENLFRSVTDLKANESRPVMIILDRNYDLSLPLIHDVHYEALLKDLYEVGNDGHVVYSSVDNSNVSSTKEAVINEHDQIWVKLRYQEIDEAQSVLNNELKAFRIANAGMEQAAKGEGLNEVKAMAKVVSGLSGFNETLTYFATHRFLIEACMKIFADEKITDISEIEQMLLCGFDTEKKEYKESEIIEKIINKLSDITKGNEQFRLAFLTIASMELSSNDRKSLTDVIPPSLGLALSKVSLFGLSLQGPGKTQKRISKKKIGEIAGRIPPVTKIFNYAMPKIYEIIESAISNTLIESGFTFARNSPPNMGEAQPVPQVKSLRKKQNPGIRSKRKVIIFVLGGVSYAELRVLKDFDDVQVIIGGSRAFCPLEFVQEILDMSKEADIPDLDPRDIELDFR</sequence>
<dbReference type="Gene3D" id="3.90.830.10">
    <property type="entry name" value="Syntaxin Binding Protein 1, Chain A, domain 2"/>
    <property type="match status" value="1"/>
</dbReference>
<evidence type="ECO:0000256" key="1">
    <source>
        <dbReference type="ARBA" id="ARBA00009884"/>
    </source>
</evidence>
<name>A0A1R2CT52_9CILI</name>
<dbReference type="InterPro" id="IPR043127">
    <property type="entry name" value="Sec-1-like_dom3a"/>
</dbReference>
<dbReference type="InterPro" id="IPR036045">
    <property type="entry name" value="Sec1-like_sf"/>
</dbReference>
<comment type="similarity">
    <text evidence="1">Belongs to the STXBP/unc-18/SEC1 family.</text>
</comment>
<dbReference type="GO" id="GO:0016192">
    <property type="term" value="P:vesicle-mediated transport"/>
    <property type="evidence" value="ECO:0007669"/>
    <property type="project" value="InterPro"/>
</dbReference>
<dbReference type="Gene3D" id="3.40.50.2060">
    <property type="match status" value="1"/>
</dbReference>
<dbReference type="Proteomes" id="UP000187209">
    <property type="component" value="Unassembled WGS sequence"/>
</dbReference>
<dbReference type="Gene3D" id="1.25.40.60">
    <property type="match status" value="1"/>
</dbReference>
<dbReference type="SUPFAM" id="SSF56815">
    <property type="entry name" value="Sec1/munc18-like (SM) proteins"/>
    <property type="match status" value="1"/>
</dbReference>
<dbReference type="EMBL" id="MPUH01000067">
    <property type="protein sequence ID" value="OMJ92158.1"/>
    <property type="molecule type" value="Genomic_DNA"/>
</dbReference>
<evidence type="ECO:0000313" key="3">
    <source>
        <dbReference type="Proteomes" id="UP000187209"/>
    </source>
</evidence>
<gene>
    <name evidence="2" type="ORF">SteCoe_5148</name>
</gene>
<keyword evidence="3" id="KW-1185">Reference proteome</keyword>
<dbReference type="InterPro" id="IPR001619">
    <property type="entry name" value="Sec1-like"/>
</dbReference>
<proteinExistence type="inferred from homology"/>
<dbReference type="PIRSF" id="PIRSF005715">
    <property type="entry name" value="VPS45_Sec1"/>
    <property type="match status" value="1"/>
</dbReference>
<dbReference type="OrthoDB" id="2228at2759"/>
<accession>A0A1R2CT52</accession>
<comment type="caution">
    <text evidence="2">The sequence shown here is derived from an EMBL/GenBank/DDBJ whole genome shotgun (WGS) entry which is preliminary data.</text>
</comment>
<protein>
    <submittedName>
        <fullName evidence="2">Uncharacterized protein</fullName>
    </submittedName>
</protein>
<dbReference type="Gene3D" id="3.40.50.1910">
    <property type="match status" value="1"/>
</dbReference>
<evidence type="ECO:0000313" key="2">
    <source>
        <dbReference type="EMBL" id="OMJ92158.1"/>
    </source>
</evidence>
<dbReference type="AlphaFoldDB" id="A0A1R2CT52"/>
<dbReference type="InterPro" id="IPR027482">
    <property type="entry name" value="Sec1-like_dom2"/>
</dbReference>
<organism evidence="2 3">
    <name type="scientific">Stentor coeruleus</name>
    <dbReference type="NCBI Taxonomy" id="5963"/>
    <lineage>
        <taxon>Eukaryota</taxon>
        <taxon>Sar</taxon>
        <taxon>Alveolata</taxon>
        <taxon>Ciliophora</taxon>
        <taxon>Postciliodesmatophora</taxon>
        <taxon>Heterotrichea</taxon>
        <taxon>Heterotrichida</taxon>
        <taxon>Stentoridae</taxon>
        <taxon>Stentor</taxon>
    </lineage>
</organism>